<evidence type="ECO:0000313" key="7">
    <source>
        <dbReference type="Proteomes" id="UP000669179"/>
    </source>
</evidence>
<keyword evidence="7" id="KW-1185">Reference proteome</keyword>
<dbReference type="PANTHER" id="PTHR43427:SF9">
    <property type="entry name" value="ION-TRANSPORT PROTEIN YFEO-RELATED"/>
    <property type="match status" value="1"/>
</dbReference>
<feature type="transmembrane region" description="Helical" evidence="5">
    <location>
        <begin position="122"/>
        <end position="139"/>
    </location>
</feature>
<keyword evidence="3 5" id="KW-1133">Transmembrane helix</keyword>
<keyword evidence="4 5" id="KW-0472">Membrane</keyword>
<feature type="transmembrane region" description="Helical" evidence="5">
    <location>
        <begin position="302"/>
        <end position="323"/>
    </location>
</feature>
<accession>A0A939T2D5</accession>
<feature type="transmembrane region" description="Helical" evidence="5">
    <location>
        <begin position="146"/>
        <end position="169"/>
    </location>
</feature>
<feature type="transmembrane region" description="Helical" evidence="5">
    <location>
        <begin position="98"/>
        <end position="116"/>
    </location>
</feature>
<feature type="transmembrane region" description="Helical" evidence="5">
    <location>
        <begin position="329"/>
        <end position="362"/>
    </location>
</feature>
<evidence type="ECO:0000256" key="1">
    <source>
        <dbReference type="ARBA" id="ARBA00004141"/>
    </source>
</evidence>
<dbReference type="SUPFAM" id="SSF81340">
    <property type="entry name" value="Clc chloride channel"/>
    <property type="match status" value="1"/>
</dbReference>
<dbReference type="Proteomes" id="UP000669179">
    <property type="component" value="Unassembled WGS sequence"/>
</dbReference>
<dbReference type="NCBIfam" id="NF002971">
    <property type="entry name" value="PRK03655.1"/>
    <property type="match status" value="1"/>
</dbReference>
<sequence>MTARAKALLPLVIPALAVGIGSSLVLLALSAVAEWLQDVLWDHLPVAIGADGSSAWWTLVILMATGAAVGLVVWKVPGHGGPDPATEGLIAPPMAPRMLPSLFLVTGLALAGGVSLGPENPITAANIALAFAIGARLIPAISGEMWLAMAAAGTVGALFGTPVAAALILSEMPMGKSSLPLWDRLFAPLVAAAAGAITTSVIASPMIAFKMPAYRGVELIDLVSGSIIAVAACAIGLAAVYVFPHAYALFQRVQHVSNPFVMITLGGTLLGVLGMIGGQVTLFKGLDETKELLAAGYSGPHLFLIIIVKIAALLIAATCGFRGGRIFPAMFIGVAIGMFSVALVDSIPVSLAVVCGVLGVLVAITRQGWLSLFAALAIVGDTRLLPVACIAVLPAWLLATGHPEMLIEEKEPATTTA</sequence>
<dbReference type="AlphaFoldDB" id="A0A939T2D5"/>
<dbReference type="InterPro" id="IPR050368">
    <property type="entry name" value="ClC-type_chloride_channel"/>
</dbReference>
<feature type="transmembrane region" description="Helical" evidence="5">
    <location>
        <begin position="369"/>
        <end position="397"/>
    </location>
</feature>
<dbReference type="InterPro" id="IPR014743">
    <property type="entry name" value="Cl-channel_core"/>
</dbReference>
<protein>
    <submittedName>
        <fullName evidence="6">Ion channel protein</fullName>
    </submittedName>
</protein>
<comment type="caution">
    <text evidence="6">The sequence shown here is derived from an EMBL/GenBank/DDBJ whole genome shotgun (WGS) entry which is preliminary data.</text>
</comment>
<evidence type="ECO:0000256" key="3">
    <source>
        <dbReference type="ARBA" id="ARBA00022989"/>
    </source>
</evidence>
<dbReference type="CDD" id="cd00400">
    <property type="entry name" value="Voltage_gated_ClC"/>
    <property type="match status" value="1"/>
</dbReference>
<feature type="transmembrane region" description="Helical" evidence="5">
    <location>
        <begin position="219"/>
        <end position="243"/>
    </location>
</feature>
<dbReference type="InterPro" id="IPR001807">
    <property type="entry name" value="ClC"/>
</dbReference>
<evidence type="ECO:0000256" key="2">
    <source>
        <dbReference type="ARBA" id="ARBA00022692"/>
    </source>
</evidence>
<organism evidence="6 7">
    <name type="scientific">Actinomadura barringtoniae</name>
    <dbReference type="NCBI Taxonomy" id="1427535"/>
    <lineage>
        <taxon>Bacteria</taxon>
        <taxon>Bacillati</taxon>
        <taxon>Actinomycetota</taxon>
        <taxon>Actinomycetes</taxon>
        <taxon>Streptosporangiales</taxon>
        <taxon>Thermomonosporaceae</taxon>
        <taxon>Actinomadura</taxon>
    </lineage>
</organism>
<keyword evidence="2 5" id="KW-0812">Transmembrane</keyword>
<gene>
    <name evidence="6" type="ORF">J4573_20280</name>
</gene>
<dbReference type="GO" id="GO:0015108">
    <property type="term" value="F:chloride transmembrane transporter activity"/>
    <property type="evidence" value="ECO:0007669"/>
    <property type="project" value="InterPro"/>
</dbReference>
<dbReference type="EMBL" id="JAGEOJ010000008">
    <property type="protein sequence ID" value="MBO2449451.1"/>
    <property type="molecule type" value="Genomic_DNA"/>
</dbReference>
<reference evidence="6" key="1">
    <citation type="submission" date="2021-03" db="EMBL/GenBank/DDBJ databases">
        <authorList>
            <person name="Kanchanasin P."/>
            <person name="Saeng-In P."/>
            <person name="Phongsopitanun W."/>
            <person name="Yuki M."/>
            <person name="Kudo T."/>
            <person name="Ohkuma M."/>
            <person name="Tanasupawat S."/>
        </authorList>
    </citation>
    <scope>NUCLEOTIDE SEQUENCE</scope>
    <source>
        <strain evidence="6">GKU 128</strain>
    </source>
</reference>
<dbReference type="GO" id="GO:0005886">
    <property type="term" value="C:plasma membrane"/>
    <property type="evidence" value="ECO:0007669"/>
    <property type="project" value="TreeGrafter"/>
</dbReference>
<dbReference type="Pfam" id="PF00654">
    <property type="entry name" value="Voltage_CLC"/>
    <property type="match status" value="1"/>
</dbReference>
<proteinExistence type="predicted"/>
<evidence type="ECO:0000256" key="5">
    <source>
        <dbReference type="SAM" id="Phobius"/>
    </source>
</evidence>
<dbReference type="PANTHER" id="PTHR43427">
    <property type="entry name" value="CHLORIDE CHANNEL PROTEIN CLC-E"/>
    <property type="match status" value="1"/>
</dbReference>
<feature type="transmembrane region" description="Helical" evidence="5">
    <location>
        <begin position="189"/>
        <end position="207"/>
    </location>
</feature>
<name>A0A939T2D5_9ACTN</name>
<evidence type="ECO:0000313" key="6">
    <source>
        <dbReference type="EMBL" id="MBO2449451.1"/>
    </source>
</evidence>
<dbReference type="Gene3D" id="1.10.3080.10">
    <property type="entry name" value="Clc chloride channel"/>
    <property type="match status" value="1"/>
</dbReference>
<feature type="transmembrane region" description="Helical" evidence="5">
    <location>
        <begin position="263"/>
        <end position="282"/>
    </location>
</feature>
<comment type="subcellular location">
    <subcellularLocation>
        <location evidence="1">Membrane</location>
        <topology evidence="1">Multi-pass membrane protein</topology>
    </subcellularLocation>
</comment>
<dbReference type="PRINTS" id="PR00762">
    <property type="entry name" value="CLCHANNEL"/>
</dbReference>
<feature type="transmembrane region" description="Helical" evidence="5">
    <location>
        <begin position="54"/>
        <end position="77"/>
    </location>
</feature>
<evidence type="ECO:0000256" key="4">
    <source>
        <dbReference type="ARBA" id="ARBA00023136"/>
    </source>
</evidence>